<evidence type="ECO:0000313" key="2">
    <source>
        <dbReference type="EMBL" id="EWC44810.1"/>
    </source>
</evidence>
<dbReference type="HOGENOM" id="CLU_729633_0_0_1"/>
<sequence>MCHQLAVLAYIVVPAVVSAYSIGFQERVGGVDDPLDLPTDIEWVYVDSDSSERPECFRTPEFDSGITEKIILQTPAFEARPPSIMAFFNRPNGQDNTITTPCTAENVALVVSWYDIDDWEQSYMPMDGVVFTHFQEIRPGNTLWSDLEEMPEGDVSMLGPYGGVRRVVGGVDIKSLPASPGESEFLSDAIVDYMWNPPNAGVEQGGRSRDTAWFSNDGQGPLSPALPLQAQIQASGDGGLMSQILSGGEIEEEEEDDEIKTESDFEGRDFSEMFAFREAWPELFDRIVALYRDQRQLMMNGLDGLYIPVPMGLHLIYTDEELEALGMPVDPVEEYDALERLKAERAADPYFDQTIPLTFRLFEGREPGILQETFGLGTL</sequence>
<evidence type="ECO:0000256" key="1">
    <source>
        <dbReference type="SAM" id="SignalP"/>
    </source>
</evidence>
<evidence type="ECO:0000313" key="3">
    <source>
        <dbReference type="Proteomes" id="UP000024837"/>
    </source>
</evidence>
<accession>W7I754</accession>
<dbReference type="EMBL" id="KI966434">
    <property type="protein sequence ID" value="EWC44810.1"/>
    <property type="molecule type" value="Genomic_DNA"/>
</dbReference>
<dbReference type="OrthoDB" id="5334223at2759"/>
<protein>
    <submittedName>
        <fullName evidence="2">Uncharacterized protein</fullName>
    </submittedName>
</protein>
<proteinExistence type="predicted"/>
<organism evidence="2 3">
    <name type="scientific">Drechslerella stenobrocha 248</name>
    <dbReference type="NCBI Taxonomy" id="1043628"/>
    <lineage>
        <taxon>Eukaryota</taxon>
        <taxon>Fungi</taxon>
        <taxon>Dikarya</taxon>
        <taxon>Ascomycota</taxon>
        <taxon>Pezizomycotina</taxon>
        <taxon>Orbiliomycetes</taxon>
        <taxon>Orbiliales</taxon>
        <taxon>Orbiliaceae</taxon>
        <taxon>Drechslerella</taxon>
    </lineage>
</organism>
<feature type="signal peptide" evidence="1">
    <location>
        <begin position="1"/>
        <end position="19"/>
    </location>
</feature>
<name>W7I754_9PEZI</name>
<keyword evidence="3" id="KW-1185">Reference proteome</keyword>
<dbReference type="Proteomes" id="UP000024837">
    <property type="component" value="Unassembled WGS sequence"/>
</dbReference>
<reference evidence="2 3" key="1">
    <citation type="submission" date="2013-05" db="EMBL/GenBank/DDBJ databases">
        <title>Drechslerella stenobrocha genome reveals carnivorous origination and mechanical trapping mechanism of predatory fungi.</title>
        <authorList>
            <person name="Liu X."/>
            <person name="Zhang W."/>
            <person name="Liu K."/>
        </authorList>
    </citation>
    <scope>NUCLEOTIDE SEQUENCE [LARGE SCALE GENOMIC DNA]</scope>
    <source>
        <strain evidence="2 3">248</strain>
    </source>
</reference>
<keyword evidence="1" id="KW-0732">Signal</keyword>
<gene>
    <name evidence="2" type="ORF">DRE_06448</name>
</gene>
<feature type="chain" id="PRO_5004893359" evidence="1">
    <location>
        <begin position="20"/>
        <end position="379"/>
    </location>
</feature>
<dbReference type="AlphaFoldDB" id="W7I754"/>